<protein>
    <submittedName>
        <fullName evidence="1">Uncharacterized protein</fullName>
    </submittedName>
</protein>
<reference evidence="2" key="1">
    <citation type="submission" date="2017-02" db="EMBL/GenBank/DDBJ databases">
        <authorList>
            <person name="Varghese N."/>
            <person name="Submissions S."/>
        </authorList>
    </citation>
    <scope>NUCLEOTIDE SEQUENCE [LARGE SCALE GENOMIC DNA]</scope>
    <source>
        <strain evidence="2">ATCC 27094</strain>
    </source>
</reference>
<sequence>MMSFNMSAKRLTTWMSAAVRCVAIGGLVAALAGCGTVRSSDSKIVERPAQKIEAVRIDMMPNNAVRLEVQTTSYGAVLPAQQEANRVKGHERLQEFAKLISRDFRDRFPALAAPYGLTVSPTAPAILFAQITSAKIACYADCVMTVTLSVLLHDGKKTLWQFKVNFGQKNIWADIDDQMFDLAATEMLEAMKKDGMIGK</sequence>
<organism evidence="1 2">
    <name type="scientific">Enhydrobacter aerosaccus</name>
    <dbReference type="NCBI Taxonomy" id="225324"/>
    <lineage>
        <taxon>Bacteria</taxon>
        <taxon>Pseudomonadati</taxon>
        <taxon>Pseudomonadota</taxon>
        <taxon>Alphaproteobacteria</taxon>
        <taxon>Hyphomicrobiales</taxon>
        <taxon>Enhydrobacter</taxon>
    </lineage>
</organism>
<accession>A0A1T4LHA9</accession>
<evidence type="ECO:0000313" key="2">
    <source>
        <dbReference type="Proteomes" id="UP000190092"/>
    </source>
</evidence>
<name>A0A1T4LHA9_9HYPH</name>
<gene>
    <name evidence="1" type="ORF">SAMN02745126_01550</name>
</gene>
<dbReference type="EMBL" id="FUWJ01000001">
    <property type="protein sequence ID" value="SJZ54179.1"/>
    <property type="molecule type" value="Genomic_DNA"/>
</dbReference>
<dbReference type="Proteomes" id="UP000190092">
    <property type="component" value="Unassembled WGS sequence"/>
</dbReference>
<keyword evidence="2" id="KW-1185">Reference proteome</keyword>
<proteinExistence type="predicted"/>
<evidence type="ECO:0000313" key="1">
    <source>
        <dbReference type="EMBL" id="SJZ54179.1"/>
    </source>
</evidence>
<dbReference type="RefSeq" id="WP_085933171.1">
    <property type="nucleotide sequence ID" value="NZ_FUWJ01000001.1"/>
</dbReference>
<dbReference type="AlphaFoldDB" id="A0A1T4LHA9"/>